<dbReference type="AlphaFoldDB" id="A0A4Z0BXI5"/>
<reference evidence="1 2" key="1">
    <citation type="submission" date="2019-03" db="EMBL/GenBank/DDBJ databases">
        <title>Ramlibacter henchirensis DSM 14656, whole genome shotgun sequence.</title>
        <authorList>
            <person name="Zhang X."/>
            <person name="Feng G."/>
            <person name="Zhu H."/>
        </authorList>
    </citation>
    <scope>NUCLEOTIDE SEQUENCE [LARGE SCALE GENOMIC DNA]</scope>
    <source>
        <strain evidence="1 2">DSM 14656</strain>
    </source>
</reference>
<protein>
    <submittedName>
        <fullName evidence="1">Uncharacterized protein</fullName>
    </submittedName>
</protein>
<dbReference type="Proteomes" id="UP000298180">
    <property type="component" value="Unassembled WGS sequence"/>
</dbReference>
<dbReference type="Pfam" id="PF14350">
    <property type="entry name" value="Beta_protein"/>
    <property type="match status" value="1"/>
</dbReference>
<comment type="caution">
    <text evidence="1">The sequence shown here is derived from an EMBL/GenBank/DDBJ whole genome shotgun (WGS) entry which is preliminary data.</text>
</comment>
<dbReference type="EMBL" id="SMLM01000002">
    <property type="protein sequence ID" value="TFZ02988.1"/>
    <property type="molecule type" value="Genomic_DNA"/>
</dbReference>
<proteinExistence type="predicted"/>
<evidence type="ECO:0000313" key="2">
    <source>
        <dbReference type="Proteomes" id="UP000298180"/>
    </source>
</evidence>
<sequence>MATTWKYMPILKWKQGERIALKNLTPVQWEHIVPLLELLPIIATPDSVGLRAELPAYLEKASKQLVEALHEDVPLVIDVSHVAPAYPHQARLLRVVCDSLRKSTKRQIIPVITQATLSGSPADVQALATFAEFVVRIAAPFNHAEAVTNIVKLCVGAALPKKSLHLVVDQRSIVSQAPAPKWTAIQPYLTSALASGCASTTLAGGSFPMNLIGIKQGIHDLPRVEWQIWKLLRKHSEYDVVRFADYTVSNPELGPDVDPLQVNPSVAIRYAADSFWRLYKAGGFKKGAPNQYKSLSKLLISDPIYSGSTFSYGDKQYEQAATNPKVGNGNPSSWRRDATSHHLVLTASAL</sequence>
<gene>
    <name evidence="1" type="ORF">EZ313_17345</name>
</gene>
<name>A0A4Z0BXI5_9BURK</name>
<dbReference type="OrthoDB" id="1492299at2"/>
<dbReference type="InterPro" id="IPR025683">
    <property type="entry name" value="Protein_beta"/>
</dbReference>
<keyword evidence="2" id="KW-1185">Reference proteome</keyword>
<accession>A0A4Z0BXI5</accession>
<dbReference type="RefSeq" id="WP_135264512.1">
    <property type="nucleotide sequence ID" value="NZ_SMLM01000002.1"/>
</dbReference>
<organism evidence="1 2">
    <name type="scientific">Ramlibacter henchirensis</name>
    <dbReference type="NCBI Taxonomy" id="204072"/>
    <lineage>
        <taxon>Bacteria</taxon>
        <taxon>Pseudomonadati</taxon>
        <taxon>Pseudomonadota</taxon>
        <taxon>Betaproteobacteria</taxon>
        <taxon>Burkholderiales</taxon>
        <taxon>Comamonadaceae</taxon>
        <taxon>Ramlibacter</taxon>
    </lineage>
</organism>
<evidence type="ECO:0000313" key="1">
    <source>
        <dbReference type="EMBL" id="TFZ02988.1"/>
    </source>
</evidence>